<organism evidence="4 5">
    <name type="scientific">Melipona quadrifasciata</name>
    <dbReference type="NCBI Taxonomy" id="166423"/>
    <lineage>
        <taxon>Eukaryota</taxon>
        <taxon>Metazoa</taxon>
        <taxon>Ecdysozoa</taxon>
        <taxon>Arthropoda</taxon>
        <taxon>Hexapoda</taxon>
        <taxon>Insecta</taxon>
        <taxon>Pterygota</taxon>
        <taxon>Neoptera</taxon>
        <taxon>Endopterygota</taxon>
        <taxon>Hymenoptera</taxon>
        <taxon>Apocrita</taxon>
        <taxon>Aculeata</taxon>
        <taxon>Apoidea</taxon>
        <taxon>Anthophila</taxon>
        <taxon>Apidae</taxon>
        <taxon>Melipona</taxon>
    </lineage>
</organism>
<gene>
    <name evidence="4" type="ORF">WN51_03216</name>
</gene>
<dbReference type="PANTHER" id="PTHR46380">
    <property type="entry name" value="CYCLIN-D-BINDING MYB-LIKE TRANSCRIPTION FACTOR 1"/>
    <property type="match status" value="1"/>
</dbReference>
<evidence type="ECO:0000256" key="3">
    <source>
        <dbReference type="ARBA" id="ARBA00023242"/>
    </source>
</evidence>
<protein>
    <submittedName>
        <fullName evidence="4">Uncharacterized protein</fullName>
    </submittedName>
</protein>
<dbReference type="EMBL" id="KQ435827">
    <property type="protein sequence ID" value="KOX71939.1"/>
    <property type="molecule type" value="Genomic_DNA"/>
</dbReference>
<comment type="subcellular location">
    <subcellularLocation>
        <location evidence="1">Nucleus</location>
    </subcellularLocation>
</comment>
<dbReference type="GO" id="GO:0005634">
    <property type="term" value="C:nucleus"/>
    <property type="evidence" value="ECO:0007669"/>
    <property type="project" value="UniProtKB-SubCell"/>
</dbReference>
<dbReference type="STRING" id="166423.A0A0M8ZY40"/>
<evidence type="ECO:0000313" key="4">
    <source>
        <dbReference type="EMBL" id="KOX71939.1"/>
    </source>
</evidence>
<evidence type="ECO:0000256" key="2">
    <source>
        <dbReference type="ARBA" id="ARBA00023125"/>
    </source>
</evidence>
<keyword evidence="5" id="KW-1185">Reference proteome</keyword>
<evidence type="ECO:0000313" key="5">
    <source>
        <dbReference type="Proteomes" id="UP000053105"/>
    </source>
</evidence>
<keyword evidence="2" id="KW-0238">DNA-binding</keyword>
<reference evidence="4 5" key="1">
    <citation type="submission" date="2015-07" db="EMBL/GenBank/DDBJ databases">
        <title>The genome of Melipona quadrifasciata.</title>
        <authorList>
            <person name="Pan H."/>
            <person name="Kapheim K."/>
        </authorList>
    </citation>
    <scope>NUCLEOTIDE SEQUENCE [LARGE SCALE GENOMIC DNA]</scope>
    <source>
        <strain evidence="4">0111107301</strain>
        <tissue evidence="4">Whole body</tissue>
    </source>
</reference>
<accession>A0A0M8ZY40</accession>
<keyword evidence="3" id="KW-0539">Nucleus</keyword>
<dbReference type="AlphaFoldDB" id="A0A0M8ZY40"/>
<sequence length="235" mass="28150">MNDYDDVSLLAQQIRETNKLSDENRQLLKALYVKLKNSPLPQHEIETRAGSRPPTCEEMKKFEEITPVKKGCYNSSEDEIIAHNWKEFCMLHNWNPMKVEPFLLLREGNETYIRGKKQKKKFVQFLADGLPNRTLYSVYHRFRNLYADRFQRRFHPDEDKMILDHLEHNANLDQKRKYTDLAKVLKRTRISIWRRYKLLKKKRLENFHSNVSNLAIFKDRNSATNRRGHDICLEG</sequence>
<dbReference type="GO" id="GO:0000981">
    <property type="term" value="F:DNA-binding transcription factor activity, RNA polymerase II-specific"/>
    <property type="evidence" value="ECO:0007669"/>
    <property type="project" value="TreeGrafter"/>
</dbReference>
<proteinExistence type="predicted"/>
<dbReference type="Proteomes" id="UP000053105">
    <property type="component" value="Unassembled WGS sequence"/>
</dbReference>
<dbReference type="PANTHER" id="PTHR46380:SF2">
    <property type="entry name" value="CYCLIN-D-BINDING MYB-LIKE TRANSCRIPTION FACTOR 1"/>
    <property type="match status" value="1"/>
</dbReference>
<dbReference type="SUPFAM" id="SSF46689">
    <property type="entry name" value="Homeodomain-like"/>
    <property type="match status" value="1"/>
</dbReference>
<name>A0A0M8ZY40_9HYME</name>
<dbReference type="OrthoDB" id="5812619at2759"/>
<evidence type="ECO:0000256" key="1">
    <source>
        <dbReference type="ARBA" id="ARBA00004123"/>
    </source>
</evidence>
<dbReference type="GO" id="GO:0000978">
    <property type="term" value="F:RNA polymerase II cis-regulatory region sequence-specific DNA binding"/>
    <property type="evidence" value="ECO:0007669"/>
    <property type="project" value="TreeGrafter"/>
</dbReference>
<dbReference type="InterPro" id="IPR009057">
    <property type="entry name" value="Homeodomain-like_sf"/>
</dbReference>
<dbReference type="InterPro" id="IPR051651">
    <property type="entry name" value="DMTF1_DNA-bind_reg"/>
</dbReference>